<accession>A0A232ERI1</accession>
<dbReference type="GO" id="GO:0008270">
    <property type="term" value="F:zinc ion binding"/>
    <property type="evidence" value="ECO:0007669"/>
    <property type="project" value="InterPro"/>
</dbReference>
<sequence>MADKDRHKHQNTPTHSSCIPRTGSYPNLTNRGEAKGNPLRPNKNPNENKGNDRKSLIQARLNHAKNSNSPKDNRSIQTNKSNNSSINEFQNAKSQNNIDQSMDIEEHEMNVQKFTENMNLETISPNEIANIIHTPFSSEVQQNQTNAQIDVGALTQPNNNDANSTSAKESRETLSKLKKRSAAAQSPISPREHHHTKRLANINIKKSLFQDSTLPTNSNDSETAVTRLPSEYDITISGPYKIYLQSTDVENKRLDAIKVAKLLIPKFPMKDSINEIKQLSYNKICIIAKYRNVANTIIGLPDWNDLQIRAFIPNHLLTKQGVIKGIPTDITNEELKQNIELDSPFGPLEIAHIRRFTKKVYNKTTDKAEILPTQTIQITVKGQFLPTEAKVLKVIYPIEKYYPQIRQCYRCFRFGHIKLNCKAPNEKCIRCGETKHENKEECTKIQAPPTCLHCHQNHLPIDINCPRRIEEQNIKNMATDYNITVAEVKNQLKKKVPINESHFPAINKSSQPNLKLAEAQNQISYADKVKTNPTQNGFTLNHQSQQDKEDANNQTTFRFTQPSPQKHSNKKSSIHLNKEWLRSHSECLSYPNGNPNLKFKPLANGKSAIDFFHQTDNDQLQRTRTEPSTVQIENKLDYVEKIISELSNAEIAKIDNLIQKKKEAITQYSLENDEINYEITSES</sequence>
<feature type="region of interest" description="Disordered" evidence="1">
    <location>
        <begin position="153"/>
        <end position="197"/>
    </location>
</feature>
<proteinExistence type="predicted"/>
<feature type="domain" description="CCHC-type" evidence="2">
    <location>
        <begin position="427"/>
        <end position="444"/>
    </location>
</feature>
<dbReference type="OrthoDB" id="7700262at2759"/>
<protein>
    <recommendedName>
        <fullName evidence="2">CCHC-type domain-containing protein</fullName>
    </recommendedName>
</protein>
<keyword evidence="4" id="KW-1185">Reference proteome</keyword>
<dbReference type="InterPro" id="IPR001878">
    <property type="entry name" value="Znf_CCHC"/>
</dbReference>
<dbReference type="AlphaFoldDB" id="A0A232ERI1"/>
<feature type="compositionally biased region" description="Polar residues" evidence="1">
    <location>
        <begin position="155"/>
        <end position="167"/>
    </location>
</feature>
<dbReference type="SUPFAM" id="SSF57756">
    <property type="entry name" value="Retrovirus zinc finger-like domains"/>
    <property type="match status" value="1"/>
</dbReference>
<dbReference type="Gene3D" id="4.10.60.10">
    <property type="entry name" value="Zinc finger, CCHC-type"/>
    <property type="match status" value="1"/>
</dbReference>
<feature type="region of interest" description="Disordered" evidence="1">
    <location>
        <begin position="531"/>
        <end position="573"/>
    </location>
</feature>
<evidence type="ECO:0000313" key="4">
    <source>
        <dbReference type="Proteomes" id="UP000215335"/>
    </source>
</evidence>
<comment type="caution">
    <text evidence="3">The sequence shown here is derived from an EMBL/GenBank/DDBJ whole genome shotgun (WGS) entry which is preliminary data.</text>
</comment>
<dbReference type="Proteomes" id="UP000215335">
    <property type="component" value="Unassembled WGS sequence"/>
</dbReference>
<feature type="region of interest" description="Disordered" evidence="1">
    <location>
        <begin position="1"/>
        <end position="86"/>
    </location>
</feature>
<feature type="compositionally biased region" description="Basic residues" evidence="1">
    <location>
        <begin position="1"/>
        <end position="10"/>
    </location>
</feature>
<dbReference type="GO" id="GO:0003676">
    <property type="term" value="F:nucleic acid binding"/>
    <property type="evidence" value="ECO:0007669"/>
    <property type="project" value="InterPro"/>
</dbReference>
<evidence type="ECO:0000259" key="2">
    <source>
        <dbReference type="SMART" id="SM00343"/>
    </source>
</evidence>
<dbReference type="STRING" id="543379.A0A232ERI1"/>
<feature type="compositionally biased region" description="Polar residues" evidence="1">
    <location>
        <begin position="64"/>
        <end position="86"/>
    </location>
</feature>
<feature type="compositionally biased region" description="Polar residues" evidence="1">
    <location>
        <begin position="11"/>
        <end position="30"/>
    </location>
</feature>
<gene>
    <name evidence="3" type="ORF">TSAR_007112</name>
</gene>
<dbReference type="SMART" id="SM00343">
    <property type="entry name" value="ZnF_C2HC"/>
    <property type="match status" value="2"/>
</dbReference>
<evidence type="ECO:0000256" key="1">
    <source>
        <dbReference type="SAM" id="MobiDB-lite"/>
    </source>
</evidence>
<feature type="compositionally biased region" description="Polar residues" evidence="1">
    <location>
        <begin position="531"/>
        <end position="544"/>
    </location>
</feature>
<evidence type="ECO:0000313" key="3">
    <source>
        <dbReference type="EMBL" id="OXU20983.1"/>
    </source>
</evidence>
<feature type="domain" description="CCHC-type" evidence="2">
    <location>
        <begin position="407"/>
        <end position="423"/>
    </location>
</feature>
<dbReference type="EMBL" id="NNAY01002585">
    <property type="protein sequence ID" value="OXU20983.1"/>
    <property type="molecule type" value="Genomic_DNA"/>
</dbReference>
<dbReference type="InterPro" id="IPR036875">
    <property type="entry name" value="Znf_CCHC_sf"/>
</dbReference>
<feature type="compositionally biased region" description="Polar residues" evidence="1">
    <location>
        <begin position="552"/>
        <end position="566"/>
    </location>
</feature>
<name>A0A232ERI1_9HYME</name>
<reference evidence="3 4" key="1">
    <citation type="journal article" date="2017" name="Curr. Biol.">
        <title>The Evolution of Venom by Co-option of Single-Copy Genes.</title>
        <authorList>
            <person name="Martinson E.O."/>
            <person name="Mrinalini"/>
            <person name="Kelkar Y.D."/>
            <person name="Chang C.H."/>
            <person name="Werren J.H."/>
        </authorList>
    </citation>
    <scope>NUCLEOTIDE SEQUENCE [LARGE SCALE GENOMIC DNA]</scope>
    <source>
        <strain evidence="3 4">Alberta</strain>
        <tissue evidence="3">Whole body</tissue>
    </source>
</reference>
<organism evidence="3 4">
    <name type="scientific">Trichomalopsis sarcophagae</name>
    <dbReference type="NCBI Taxonomy" id="543379"/>
    <lineage>
        <taxon>Eukaryota</taxon>
        <taxon>Metazoa</taxon>
        <taxon>Ecdysozoa</taxon>
        <taxon>Arthropoda</taxon>
        <taxon>Hexapoda</taxon>
        <taxon>Insecta</taxon>
        <taxon>Pterygota</taxon>
        <taxon>Neoptera</taxon>
        <taxon>Endopterygota</taxon>
        <taxon>Hymenoptera</taxon>
        <taxon>Apocrita</taxon>
        <taxon>Proctotrupomorpha</taxon>
        <taxon>Chalcidoidea</taxon>
        <taxon>Pteromalidae</taxon>
        <taxon>Pteromalinae</taxon>
        <taxon>Trichomalopsis</taxon>
    </lineage>
</organism>